<evidence type="ECO:0000256" key="1">
    <source>
        <dbReference type="SAM" id="Phobius"/>
    </source>
</evidence>
<proteinExistence type="predicted"/>
<name>A0A510V3T0_9CELL</name>
<organism evidence="2 3">
    <name type="scientific">Cellulomonas xylanilytica</name>
    <dbReference type="NCBI Taxonomy" id="233583"/>
    <lineage>
        <taxon>Bacteria</taxon>
        <taxon>Bacillati</taxon>
        <taxon>Actinomycetota</taxon>
        <taxon>Actinomycetes</taxon>
        <taxon>Micrococcales</taxon>
        <taxon>Cellulomonadaceae</taxon>
        <taxon>Cellulomonas</taxon>
    </lineage>
</organism>
<dbReference type="Pfam" id="PF12730">
    <property type="entry name" value="ABC2_membrane_4"/>
    <property type="match status" value="1"/>
</dbReference>
<dbReference type="AlphaFoldDB" id="A0A510V3T0"/>
<dbReference type="PANTHER" id="PTHR37305:SF1">
    <property type="entry name" value="MEMBRANE PROTEIN"/>
    <property type="match status" value="1"/>
</dbReference>
<dbReference type="PANTHER" id="PTHR37305">
    <property type="entry name" value="INTEGRAL MEMBRANE PROTEIN-RELATED"/>
    <property type="match status" value="1"/>
</dbReference>
<keyword evidence="3" id="KW-1185">Reference proteome</keyword>
<evidence type="ECO:0000313" key="3">
    <source>
        <dbReference type="Proteomes" id="UP000321118"/>
    </source>
</evidence>
<comment type="caution">
    <text evidence="2">The sequence shown here is derived from an EMBL/GenBank/DDBJ whole genome shotgun (WGS) entry which is preliminary data.</text>
</comment>
<feature type="transmembrane region" description="Helical" evidence="1">
    <location>
        <begin position="73"/>
        <end position="92"/>
    </location>
</feature>
<accession>A0A510V3T0</accession>
<feature type="transmembrane region" description="Helical" evidence="1">
    <location>
        <begin position="159"/>
        <end position="180"/>
    </location>
</feature>
<dbReference type="Proteomes" id="UP000321118">
    <property type="component" value="Unassembled WGS sequence"/>
</dbReference>
<sequence>MTTTDTGPTARLDLTGLLRSELIKARGLRSIQWLLALIVALPIVISVLTVTTSDAAAGTHEELTALALSTVSGTNWIPLLLVLMLGTIVATAEYERGAVQMTFTVAPRRTAVVLAKAILVGVTSLVATFLPAVVAYLLAAALLGGDDPATLGDPDVLRVITGTALYAASAGVIAMCFGFLTRSSIGAVTATIGFLYAVPALLQAIPVEAVGWFARTIPGPASTPLELPGHPEGDLTFTTALIAIVLWTAAALLLTCAVVRRRDV</sequence>
<dbReference type="OrthoDB" id="3297477at2"/>
<dbReference type="RefSeq" id="WP_146927344.1">
    <property type="nucleotide sequence ID" value="NZ_BJUB01000006.1"/>
</dbReference>
<gene>
    <name evidence="2" type="ORF">CXY01_20520</name>
</gene>
<feature type="transmembrane region" description="Helical" evidence="1">
    <location>
        <begin position="192"/>
        <end position="215"/>
    </location>
</feature>
<dbReference type="EMBL" id="BJUB01000006">
    <property type="protein sequence ID" value="GEK21532.1"/>
    <property type="molecule type" value="Genomic_DNA"/>
</dbReference>
<feature type="transmembrane region" description="Helical" evidence="1">
    <location>
        <begin position="113"/>
        <end position="139"/>
    </location>
</feature>
<reference evidence="2 3" key="1">
    <citation type="submission" date="2019-07" db="EMBL/GenBank/DDBJ databases">
        <title>Whole genome shotgun sequence of Cellulomonas xylanilytica NBRC 101102.</title>
        <authorList>
            <person name="Hosoyama A."/>
            <person name="Uohara A."/>
            <person name="Ohji S."/>
            <person name="Ichikawa N."/>
        </authorList>
    </citation>
    <scope>NUCLEOTIDE SEQUENCE [LARGE SCALE GENOMIC DNA]</scope>
    <source>
        <strain evidence="2 3">NBRC 101102</strain>
    </source>
</reference>
<keyword evidence="1" id="KW-0472">Membrane</keyword>
<evidence type="ECO:0000313" key="2">
    <source>
        <dbReference type="EMBL" id="GEK21532.1"/>
    </source>
</evidence>
<evidence type="ECO:0008006" key="4">
    <source>
        <dbReference type="Google" id="ProtNLM"/>
    </source>
</evidence>
<keyword evidence="1" id="KW-0812">Transmembrane</keyword>
<protein>
    <recommendedName>
        <fullName evidence="4">ABC transporter permease</fullName>
    </recommendedName>
</protein>
<feature type="transmembrane region" description="Helical" evidence="1">
    <location>
        <begin position="235"/>
        <end position="259"/>
    </location>
</feature>
<feature type="transmembrane region" description="Helical" evidence="1">
    <location>
        <begin position="33"/>
        <end position="53"/>
    </location>
</feature>
<keyword evidence="1" id="KW-1133">Transmembrane helix</keyword>